<name>A0ACC0BQM4_CATRO</name>
<dbReference type="Proteomes" id="UP001060085">
    <property type="component" value="Linkage Group LG02"/>
</dbReference>
<accession>A0ACC0BQM4</accession>
<sequence>MEDTNSSASEKFNPKISKESLPPAQKHKKRKVAQKVIVTTVKMETTDKKQKKEGPPLDCWSWRKYGQKPIKGSPYPRGYYRCSTSKGCSAKKQVERCRTDPTVLIVTYTSTHNHATTVVASSDLVEKQKEKVMTPKQEEEKEESVKNEKLGGSEDPFRENIESENPCETYENITTTTTTSSYKSEENDFYDELEELPTSSFFSSFMRRNFFEERILVNPS</sequence>
<gene>
    <name evidence="1" type="ORF">M9H77_05848</name>
</gene>
<proteinExistence type="predicted"/>
<dbReference type="EMBL" id="CM044702">
    <property type="protein sequence ID" value="KAI5674898.1"/>
    <property type="molecule type" value="Genomic_DNA"/>
</dbReference>
<comment type="caution">
    <text evidence="1">The sequence shown here is derived from an EMBL/GenBank/DDBJ whole genome shotgun (WGS) entry which is preliminary data.</text>
</comment>
<evidence type="ECO:0000313" key="2">
    <source>
        <dbReference type="Proteomes" id="UP001060085"/>
    </source>
</evidence>
<reference evidence="2" key="1">
    <citation type="journal article" date="2023" name="Nat. Plants">
        <title>Single-cell RNA sequencing provides a high-resolution roadmap for understanding the multicellular compartmentation of specialized metabolism.</title>
        <authorList>
            <person name="Sun S."/>
            <person name="Shen X."/>
            <person name="Li Y."/>
            <person name="Li Y."/>
            <person name="Wang S."/>
            <person name="Li R."/>
            <person name="Zhang H."/>
            <person name="Shen G."/>
            <person name="Guo B."/>
            <person name="Wei J."/>
            <person name="Xu J."/>
            <person name="St-Pierre B."/>
            <person name="Chen S."/>
            <person name="Sun C."/>
        </authorList>
    </citation>
    <scope>NUCLEOTIDE SEQUENCE [LARGE SCALE GENOMIC DNA]</scope>
</reference>
<evidence type="ECO:0000313" key="1">
    <source>
        <dbReference type="EMBL" id="KAI5674898.1"/>
    </source>
</evidence>
<protein>
    <submittedName>
        <fullName evidence="1">Uncharacterized protein</fullName>
    </submittedName>
</protein>
<keyword evidence="2" id="KW-1185">Reference proteome</keyword>
<organism evidence="1 2">
    <name type="scientific">Catharanthus roseus</name>
    <name type="common">Madagascar periwinkle</name>
    <name type="synonym">Vinca rosea</name>
    <dbReference type="NCBI Taxonomy" id="4058"/>
    <lineage>
        <taxon>Eukaryota</taxon>
        <taxon>Viridiplantae</taxon>
        <taxon>Streptophyta</taxon>
        <taxon>Embryophyta</taxon>
        <taxon>Tracheophyta</taxon>
        <taxon>Spermatophyta</taxon>
        <taxon>Magnoliopsida</taxon>
        <taxon>eudicotyledons</taxon>
        <taxon>Gunneridae</taxon>
        <taxon>Pentapetalae</taxon>
        <taxon>asterids</taxon>
        <taxon>lamiids</taxon>
        <taxon>Gentianales</taxon>
        <taxon>Apocynaceae</taxon>
        <taxon>Rauvolfioideae</taxon>
        <taxon>Vinceae</taxon>
        <taxon>Catharanthinae</taxon>
        <taxon>Catharanthus</taxon>
    </lineage>
</organism>